<keyword evidence="3" id="KW-0805">Transcription regulation</keyword>
<dbReference type="AlphaFoldDB" id="W2RZL1"/>
<keyword evidence="9" id="KW-1185">Reference proteome</keyword>
<dbReference type="PROSITE" id="PS50048">
    <property type="entry name" value="ZN2_CY6_FUNGAL_2"/>
    <property type="match status" value="1"/>
</dbReference>
<dbReference type="VEuPathDB" id="FungiDB:HMPREF1541_03850"/>
<dbReference type="InterPro" id="IPR052360">
    <property type="entry name" value="Transcr_Regulatory_Proteins"/>
</dbReference>
<dbReference type="GO" id="GO:0003677">
    <property type="term" value="F:DNA binding"/>
    <property type="evidence" value="ECO:0007669"/>
    <property type="project" value="UniProtKB-KW"/>
</dbReference>
<evidence type="ECO:0000256" key="3">
    <source>
        <dbReference type="ARBA" id="ARBA00023015"/>
    </source>
</evidence>
<evidence type="ECO:0000313" key="9">
    <source>
        <dbReference type="Proteomes" id="UP000030752"/>
    </source>
</evidence>
<dbReference type="PANTHER" id="PTHR36206">
    <property type="entry name" value="ASPERCRYPTIN BIOSYNTHESIS CLUSTER-SPECIFIC TRANSCRIPTION REGULATOR ATNN-RELATED"/>
    <property type="match status" value="1"/>
</dbReference>
<evidence type="ECO:0000259" key="7">
    <source>
        <dbReference type="PROSITE" id="PS50048"/>
    </source>
</evidence>
<evidence type="ECO:0000256" key="6">
    <source>
        <dbReference type="ARBA" id="ARBA00023242"/>
    </source>
</evidence>
<keyword evidence="2" id="KW-0862">Zinc</keyword>
<evidence type="ECO:0000256" key="5">
    <source>
        <dbReference type="ARBA" id="ARBA00023163"/>
    </source>
</evidence>
<dbReference type="SMART" id="SM00066">
    <property type="entry name" value="GAL4"/>
    <property type="match status" value="1"/>
</dbReference>
<dbReference type="RefSeq" id="XP_008716420.1">
    <property type="nucleotide sequence ID" value="XM_008718198.1"/>
</dbReference>
<name>W2RZL1_CYPE1</name>
<dbReference type="PRINTS" id="PR00755">
    <property type="entry name" value="AFLATOXINBRP"/>
</dbReference>
<dbReference type="InParanoid" id="W2RZL1"/>
<keyword evidence="1" id="KW-0479">Metal-binding</keyword>
<dbReference type="CDD" id="cd00067">
    <property type="entry name" value="GAL4"/>
    <property type="match status" value="1"/>
</dbReference>
<proteinExistence type="predicted"/>
<reference evidence="8 9" key="1">
    <citation type="submission" date="2013-03" db="EMBL/GenBank/DDBJ databases">
        <title>The Genome Sequence of Phialophora europaea CBS 101466.</title>
        <authorList>
            <consortium name="The Broad Institute Genomics Platform"/>
            <person name="Cuomo C."/>
            <person name="de Hoog S."/>
            <person name="Gorbushina A."/>
            <person name="Walker B."/>
            <person name="Young S.K."/>
            <person name="Zeng Q."/>
            <person name="Gargeya S."/>
            <person name="Fitzgerald M."/>
            <person name="Haas B."/>
            <person name="Abouelleil A."/>
            <person name="Allen A.W."/>
            <person name="Alvarado L."/>
            <person name="Arachchi H.M."/>
            <person name="Berlin A.M."/>
            <person name="Chapman S.B."/>
            <person name="Gainer-Dewar J."/>
            <person name="Goldberg J."/>
            <person name="Griggs A."/>
            <person name="Gujja S."/>
            <person name="Hansen M."/>
            <person name="Howarth C."/>
            <person name="Imamovic A."/>
            <person name="Ireland A."/>
            <person name="Larimer J."/>
            <person name="McCowan C."/>
            <person name="Murphy C."/>
            <person name="Pearson M."/>
            <person name="Poon T.W."/>
            <person name="Priest M."/>
            <person name="Roberts A."/>
            <person name="Saif S."/>
            <person name="Shea T."/>
            <person name="Sisk P."/>
            <person name="Sykes S."/>
            <person name="Wortman J."/>
            <person name="Nusbaum C."/>
            <person name="Birren B."/>
        </authorList>
    </citation>
    <scope>NUCLEOTIDE SEQUENCE [LARGE SCALE GENOMIC DNA]</scope>
    <source>
        <strain evidence="8 9">CBS 101466</strain>
    </source>
</reference>
<gene>
    <name evidence="8" type="ORF">HMPREF1541_03850</name>
</gene>
<dbReference type="Proteomes" id="UP000030752">
    <property type="component" value="Unassembled WGS sequence"/>
</dbReference>
<dbReference type="InterPro" id="IPR001138">
    <property type="entry name" value="Zn2Cys6_DnaBD"/>
</dbReference>
<dbReference type="OrthoDB" id="2123952at2759"/>
<organism evidence="8 9">
    <name type="scientific">Cyphellophora europaea (strain CBS 101466)</name>
    <name type="common">Phialophora europaea</name>
    <dbReference type="NCBI Taxonomy" id="1220924"/>
    <lineage>
        <taxon>Eukaryota</taxon>
        <taxon>Fungi</taxon>
        <taxon>Dikarya</taxon>
        <taxon>Ascomycota</taxon>
        <taxon>Pezizomycotina</taxon>
        <taxon>Eurotiomycetes</taxon>
        <taxon>Chaetothyriomycetidae</taxon>
        <taxon>Chaetothyriales</taxon>
        <taxon>Cyphellophoraceae</taxon>
        <taxon>Cyphellophora</taxon>
    </lineage>
</organism>
<keyword evidence="6" id="KW-0539">Nucleus</keyword>
<evidence type="ECO:0000313" key="8">
    <source>
        <dbReference type="EMBL" id="ETN41911.1"/>
    </source>
</evidence>
<evidence type="ECO:0000256" key="4">
    <source>
        <dbReference type="ARBA" id="ARBA00023125"/>
    </source>
</evidence>
<feature type="domain" description="Zn(2)-C6 fungal-type" evidence="7">
    <location>
        <begin position="18"/>
        <end position="48"/>
    </location>
</feature>
<dbReference type="Gene3D" id="4.10.240.10">
    <property type="entry name" value="Zn(2)-C6 fungal-type DNA-binding domain"/>
    <property type="match status" value="1"/>
</dbReference>
<protein>
    <recommendedName>
        <fullName evidence="7">Zn(2)-C6 fungal-type domain-containing protein</fullName>
    </recommendedName>
</protein>
<sequence length="424" mass="47597">MLDPSKRKKAFSPKVRTGCDVCKKRRIKCDEAKPRCFRCKRRGLQCHYSAPKVWIFEAHSSTQELGAVGPSASFQVLAPVFDDTTHAEERQALQFFVSSIAPWMADHGAPNARGFWVATVPKMYHAVPATRHLVTALGLLEMRIANTGSDVLIQRSMKITQHYTKALHEMASPAANRDDMAVGPILAWLLEVFMNNGPSAAIHAHAARKLAPEMRNGRGGSGVPQCELDAVIFNMLRSRALRGRCDLQPCQDTYVAEAVTWRNKPIEKKSTVEIRRAFEDYFEKFSPQTMTSDDVVAAEEFITRCESDILANAYLSDEASVTFSALHFLCMLSMFVLPQDIVKYFPGTASVACGLDFVLESCENMLELRLPRQSDQESLQEIVGLNIHVLGLFAPKGWQRRRSDRLIRVACMSRKSLKSIRETR</sequence>
<evidence type="ECO:0000256" key="1">
    <source>
        <dbReference type="ARBA" id="ARBA00022723"/>
    </source>
</evidence>
<dbReference type="GO" id="GO:0008270">
    <property type="term" value="F:zinc ion binding"/>
    <property type="evidence" value="ECO:0007669"/>
    <property type="project" value="InterPro"/>
</dbReference>
<dbReference type="InterPro" id="IPR036864">
    <property type="entry name" value="Zn2-C6_fun-type_DNA-bd_sf"/>
</dbReference>
<dbReference type="GO" id="GO:0000981">
    <property type="term" value="F:DNA-binding transcription factor activity, RNA polymerase II-specific"/>
    <property type="evidence" value="ECO:0007669"/>
    <property type="project" value="InterPro"/>
</dbReference>
<dbReference type="PROSITE" id="PS00463">
    <property type="entry name" value="ZN2_CY6_FUNGAL_1"/>
    <property type="match status" value="1"/>
</dbReference>
<dbReference type="PANTHER" id="PTHR36206:SF13">
    <property type="entry name" value="TRANSCRIPTIONAL REGULATORY PROTEIN MOC3"/>
    <property type="match status" value="1"/>
</dbReference>
<dbReference type="EMBL" id="KB822719">
    <property type="protein sequence ID" value="ETN41911.1"/>
    <property type="molecule type" value="Genomic_DNA"/>
</dbReference>
<dbReference type="GeneID" id="19971189"/>
<dbReference type="Pfam" id="PF00172">
    <property type="entry name" value="Zn_clus"/>
    <property type="match status" value="1"/>
</dbReference>
<dbReference type="SUPFAM" id="SSF57701">
    <property type="entry name" value="Zn2/Cys6 DNA-binding domain"/>
    <property type="match status" value="1"/>
</dbReference>
<keyword evidence="5" id="KW-0804">Transcription</keyword>
<keyword evidence="4" id="KW-0238">DNA-binding</keyword>
<evidence type="ECO:0000256" key="2">
    <source>
        <dbReference type="ARBA" id="ARBA00022833"/>
    </source>
</evidence>
<accession>W2RZL1</accession>
<dbReference type="HOGENOM" id="CLU_538630_0_0_1"/>